<organism evidence="1 2">
    <name type="scientific">Mycena metata</name>
    <dbReference type="NCBI Taxonomy" id="1033252"/>
    <lineage>
        <taxon>Eukaryota</taxon>
        <taxon>Fungi</taxon>
        <taxon>Dikarya</taxon>
        <taxon>Basidiomycota</taxon>
        <taxon>Agaricomycotina</taxon>
        <taxon>Agaricomycetes</taxon>
        <taxon>Agaricomycetidae</taxon>
        <taxon>Agaricales</taxon>
        <taxon>Marasmiineae</taxon>
        <taxon>Mycenaceae</taxon>
        <taxon>Mycena</taxon>
    </lineage>
</organism>
<dbReference type="Proteomes" id="UP001215598">
    <property type="component" value="Unassembled WGS sequence"/>
</dbReference>
<evidence type="ECO:0000313" key="1">
    <source>
        <dbReference type="EMBL" id="KAJ7721478.1"/>
    </source>
</evidence>
<dbReference type="SUPFAM" id="SSF52047">
    <property type="entry name" value="RNI-like"/>
    <property type="match status" value="1"/>
</dbReference>
<dbReference type="InterPro" id="IPR032675">
    <property type="entry name" value="LRR_dom_sf"/>
</dbReference>
<comment type="caution">
    <text evidence="1">The sequence shown here is derived from an EMBL/GenBank/DDBJ whole genome shotgun (WGS) entry which is preliminary data.</text>
</comment>
<dbReference type="EMBL" id="JARKIB010000229">
    <property type="protein sequence ID" value="KAJ7721478.1"/>
    <property type="molecule type" value="Genomic_DNA"/>
</dbReference>
<dbReference type="Gene3D" id="3.80.10.10">
    <property type="entry name" value="Ribonuclease Inhibitor"/>
    <property type="match status" value="1"/>
</dbReference>
<dbReference type="AlphaFoldDB" id="A0AAD7HIF9"/>
<reference evidence="1" key="1">
    <citation type="submission" date="2023-03" db="EMBL/GenBank/DDBJ databases">
        <title>Massive genome expansion in bonnet fungi (Mycena s.s.) driven by repeated elements and novel gene families across ecological guilds.</title>
        <authorList>
            <consortium name="Lawrence Berkeley National Laboratory"/>
            <person name="Harder C.B."/>
            <person name="Miyauchi S."/>
            <person name="Viragh M."/>
            <person name="Kuo A."/>
            <person name="Thoen E."/>
            <person name="Andreopoulos B."/>
            <person name="Lu D."/>
            <person name="Skrede I."/>
            <person name="Drula E."/>
            <person name="Henrissat B."/>
            <person name="Morin E."/>
            <person name="Kohler A."/>
            <person name="Barry K."/>
            <person name="LaButti K."/>
            <person name="Morin E."/>
            <person name="Salamov A."/>
            <person name="Lipzen A."/>
            <person name="Mereny Z."/>
            <person name="Hegedus B."/>
            <person name="Baldrian P."/>
            <person name="Stursova M."/>
            <person name="Weitz H."/>
            <person name="Taylor A."/>
            <person name="Grigoriev I.V."/>
            <person name="Nagy L.G."/>
            <person name="Martin F."/>
            <person name="Kauserud H."/>
        </authorList>
    </citation>
    <scope>NUCLEOTIDE SEQUENCE</scope>
    <source>
        <strain evidence="1">CBHHK182m</strain>
    </source>
</reference>
<evidence type="ECO:0008006" key="3">
    <source>
        <dbReference type="Google" id="ProtNLM"/>
    </source>
</evidence>
<sequence>MPNLPFELEREIFELAFRAGRRNANLKLAFCMVARRVQVWIDLIFYAMVTIRDDHRAGQFLCLVDSKLKPPAFFSAVKVLCLPSYVSAQNACRILAACPAVERLALWIDCDSDTHQEFSSLIGGLPLRRLSLELNHISRVPATPGTWLSNLTHLYIIVWAHSTLLELLPTIRRLPHLTHIALDFGFASPSAEHTAVVCSSCPSLRVLVVRVNDIRQQIEKDANDYRVVAQNWHEPIADWEAPCFGLPDVWSRAEAAIEERLKKASVGSV</sequence>
<name>A0AAD7HIF9_9AGAR</name>
<keyword evidence="2" id="KW-1185">Reference proteome</keyword>
<protein>
    <recommendedName>
        <fullName evidence="3">F-box domain-containing protein</fullName>
    </recommendedName>
</protein>
<evidence type="ECO:0000313" key="2">
    <source>
        <dbReference type="Proteomes" id="UP001215598"/>
    </source>
</evidence>
<accession>A0AAD7HIF9</accession>
<gene>
    <name evidence="1" type="ORF">B0H16DRAFT_1386223</name>
</gene>
<proteinExistence type="predicted"/>